<dbReference type="Proteomes" id="UP000015105">
    <property type="component" value="Chromosome 4D"/>
</dbReference>
<proteinExistence type="predicted"/>
<feature type="transmembrane region" description="Helical" evidence="2">
    <location>
        <begin position="150"/>
        <end position="170"/>
    </location>
</feature>
<dbReference type="AlphaFoldDB" id="A0A453IYF6"/>
<reference evidence="4" key="1">
    <citation type="journal article" date="2014" name="Science">
        <title>Ancient hybridizations among the ancestral genomes of bread wheat.</title>
        <authorList>
            <consortium name="International Wheat Genome Sequencing Consortium,"/>
            <person name="Marcussen T."/>
            <person name="Sandve S.R."/>
            <person name="Heier L."/>
            <person name="Spannagl M."/>
            <person name="Pfeifer M."/>
            <person name="Jakobsen K.S."/>
            <person name="Wulff B.B."/>
            <person name="Steuernagel B."/>
            <person name="Mayer K.F."/>
            <person name="Olsen O.A."/>
        </authorList>
    </citation>
    <scope>NUCLEOTIDE SEQUENCE [LARGE SCALE GENOMIC DNA]</scope>
    <source>
        <strain evidence="4">cv. AL8/78</strain>
    </source>
</reference>
<feature type="region of interest" description="Disordered" evidence="1">
    <location>
        <begin position="1"/>
        <end position="97"/>
    </location>
</feature>
<evidence type="ECO:0000313" key="4">
    <source>
        <dbReference type="Proteomes" id="UP000015105"/>
    </source>
</evidence>
<keyword evidence="4" id="KW-1185">Reference proteome</keyword>
<evidence type="ECO:0000313" key="3">
    <source>
        <dbReference type="EnsemblPlants" id="AET4Gv20731900.1"/>
    </source>
</evidence>
<protein>
    <submittedName>
        <fullName evidence="3">Uncharacterized protein</fullName>
    </submittedName>
</protein>
<keyword evidence="2" id="KW-0812">Transmembrane</keyword>
<organism evidence="3 4">
    <name type="scientific">Aegilops tauschii subsp. strangulata</name>
    <name type="common">Goatgrass</name>
    <dbReference type="NCBI Taxonomy" id="200361"/>
    <lineage>
        <taxon>Eukaryota</taxon>
        <taxon>Viridiplantae</taxon>
        <taxon>Streptophyta</taxon>
        <taxon>Embryophyta</taxon>
        <taxon>Tracheophyta</taxon>
        <taxon>Spermatophyta</taxon>
        <taxon>Magnoliopsida</taxon>
        <taxon>Liliopsida</taxon>
        <taxon>Poales</taxon>
        <taxon>Poaceae</taxon>
        <taxon>BOP clade</taxon>
        <taxon>Pooideae</taxon>
        <taxon>Triticodae</taxon>
        <taxon>Triticeae</taxon>
        <taxon>Triticinae</taxon>
        <taxon>Aegilops</taxon>
    </lineage>
</organism>
<accession>A0A453IYF6</accession>
<dbReference type="Gramene" id="AET4Gv20731900.1">
    <property type="protein sequence ID" value="AET4Gv20731900.1"/>
    <property type="gene ID" value="AET4Gv20731900"/>
</dbReference>
<reference evidence="4" key="2">
    <citation type="journal article" date="2017" name="Nat. Plants">
        <title>The Aegilops tauschii genome reveals multiple impacts of transposons.</title>
        <authorList>
            <person name="Zhao G."/>
            <person name="Zou C."/>
            <person name="Li K."/>
            <person name="Wang K."/>
            <person name="Li T."/>
            <person name="Gao L."/>
            <person name="Zhang X."/>
            <person name="Wang H."/>
            <person name="Yang Z."/>
            <person name="Liu X."/>
            <person name="Jiang W."/>
            <person name="Mao L."/>
            <person name="Kong X."/>
            <person name="Jiao Y."/>
            <person name="Jia J."/>
        </authorList>
    </citation>
    <scope>NUCLEOTIDE SEQUENCE [LARGE SCALE GENOMIC DNA]</scope>
    <source>
        <strain evidence="4">cv. AL8/78</strain>
    </source>
</reference>
<dbReference type="EnsemblPlants" id="AET4Gv20731900.1">
    <property type="protein sequence ID" value="AET4Gv20731900.1"/>
    <property type="gene ID" value="AET4Gv20731900"/>
</dbReference>
<evidence type="ECO:0000256" key="1">
    <source>
        <dbReference type="SAM" id="MobiDB-lite"/>
    </source>
</evidence>
<reference evidence="3" key="5">
    <citation type="journal article" date="2021" name="G3 (Bethesda)">
        <title>Aegilops tauschii genome assembly Aet v5.0 features greater sequence contiguity and improved annotation.</title>
        <authorList>
            <person name="Wang L."/>
            <person name="Zhu T."/>
            <person name="Rodriguez J.C."/>
            <person name="Deal K.R."/>
            <person name="Dubcovsky J."/>
            <person name="McGuire P.E."/>
            <person name="Lux T."/>
            <person name="Spannagl M."/>
            <person name="Mayer K.F.X."/>
            <person name="Baldrich P."/>
            <person name="Meyers B.C."/>
            <person name="Huo N."/>
            <person name="Gu Y.Q."/>
            <person name="Zhou H."/>
            <person name="Devos K.M."/>
            <person name="Bennetzen J.L."/>
            <person name="Unver T."/>
            <person name="Budak H."/>
            <person name="Gulick P.J."/>
            <person name="Galiba G."/>
            <person name="Kalapos B."/>
            <person name="Nelson D.R."/>
            <person name="Li P."/>
            <person name="You F.M."/>
            <person name="Luo M.C."/>
            <person name="Dvorak J."/>
        </authorList>
    </citation>
    <scope>NUCLEOTIDE SEQUENCE [LARGE SCALE GENOMIC DNA]</scope>
    <source>
        <strain evidence="3">cv. AL8/78</strain>
    </source>
</reference>
<feature type="compositionally biased region" description="Basic residues" evidence="1">
    <location>
        <begin position="69"/>
        <end position="79"/>
    </location>
</feature>
<sequence>RRSKAFACHHPLSSPSLGQGFHRRQEPDGSLRRRRRHPRPPRRRRRRAGPHAGAPDGPASGATGEVPGHRPRAGRHPSNRRVAVPDGISPCPDHRRSLRDDAVRGLCHTHRRTHRRPHRHPHRHPRELRRLLIGRQLRRSRRSGRRRHRVLDGSTIFLAGGLCSLLSIQFHSF</sequence>
<feature type="compositionally biased region" description="Basic residues" evidence="1">
    <location>
        <begin position="109"/>
        <end position="127"/>
    </location>
</feature>
<feature type="compositionally biased region" description="Low complexity" evidence="1">
    <location>
        <begin position="50"/>
        <end position="62"/>
    </location>
</feature>
<evidence type="ECO:0000256" key="2">
    <source>
        <dbReference type="SAM" id="Phobius"/>
    </source>
</evidence>
<keyword evidence="2" id="KW-0472">Membrane</keyword>
<feature type="compositionally biased region" description="Basic residues" evidence="1">
    <location>
        <begin position="32"/>
        <end position="49"/>
    </location>
</feature>
<name>A0A453IYF6_AEGTS</name>
<reference evidence="3" key="3">
    <citation type="journal article" date="2017" name="Nature">
        <title>Genome sequence of the progenitor of the wheat D genome Aegilops tauschii.</title>
        <authorList>
            <person name="Luo M.C."/>
            <person name="Gu Y.Q."/>
            <person name="Puiu D."/>
            <person name="Wang H."/>
            <person name="Twardziok S.O."/>
            <person name="Deal K.R."/>
            <person name="Huo N."/>
            <person name="Zhu T."/>
            <person name="Wang L."/>
            <person name="Wang Y."/>
            <person name="McGuire P.E."/>
            <person name="Liu S."/>
            <person name="Long H."/>
            <person name="Ramasamy R.K."/>
            <person name="Rodriguez J.C."/>
            <person name="Van S.L."/>
            <person name="Yuan L."/>
            <person name="Wang Z."/>
            <person name="Xia Z."/>
            <person name="Xiao L."/>
            <person name="Anderson O.D."/>
            <person name="Ouyang S."/>
            <person name="Liang Y."/>
            <person name="Zimin A.V."/>
            <person name="Pertea G."/>
            <person name="Qi P."/>
            <person name="Bennetzen J.L."/>
            <person name="Dai X."/>
            <person name="Dawson M.W."/>
            <person name="Muller H.G."/>
            <person name="Kugler K."/>
            <person name="Rivarola-Duarte L."/>
            <person name="Spannagl M."/>
            <person name="Mayer K.F.X."/>
            <person name="Lu F.H."/>
            <person name="Bevan M.W."/>
            <person name="Leroy P."/>
            <person name="Li P."/>
            <person name="You F.M."/>
            <person name="Sun Q."/>
            <person name="Liu Z."/>
            <person name="Lyons E."/>
            <person name="Wicker T."/>
            <person name="Salzberg S.L."/>
            <person name="Devos K.M."/>
            <person name="Dvorak J."/>
        </authorList>
    </citation>
    <scope>NUCLEOTIDE SEQUENCE [LARGE SCALE GENOMIC DNA]</scope>
    <source>
        <strain evidence="3">cv. AL8/78</strain>
    </source>
</reference>
<keyword evidence="2" id="KW-1133">Transmembrane helix</keyword>
<reference evidence="3" key="4">
    <citation type="submission" date="2019-03" db="UniProtKB">
        <authorList>
            <consortium name="EnsemblPlants"/>
        </authorList>
    </citation>
    <scope>IDENTIFICATION</scope>
</reference>
<feature type="region of interest" description="Disordered" evidence="1">
    <location>
        <begin position="109"/>
        <end position="128"/>
    </location>
</feature>